<name>A0A401UV18_9CLOT</name>
<dbReference type="EMBL" id="BHYK01000093">
    <property type="protein sequence ID" value="GCD13288.1"/>
    <property type="molecule type" value="Genomic_DNA"/>
</dbReference>
<keyword evidence="3" id="KW-1185">Reference proteome</keyword>
<evidence type="ECO:0000313" key="2">
    <source>
        <dbReference type="EMBL" id="GCD13288.1"/>
    </source>
</evidence>
<feature type="domain" description="Integrase catalytic" evidence="1">
    <location>
        <begin position="279"/>
        <end position="451"/>
    </location>
</feature>
<sequence>MSTIISILVTYNQLLLSQINQLLIFIAKNIPLKAPKYDMTSPKYKKLTVDKLPIIKTFKKLDYKQMLKEYKIADGKDKKPVNPRGKNPVAPDTVCPRCDAPHNYIYDNAGGRGQLCCKVCDLHFSKNKVDLKTELFICPFCGHALSKKKDRKHFFVHKCVNKKCDFYLNSLAKLSLEDLEEYKKDKHKFKLHYIYREFTTDFFDVDLYSMPKGATSLKFRNFSSHVMGLCLTYNVNLGLSTRRTALALWEIHGVKISHVMVSRYAITAAAMVKPFVDNYDYKPTNYLSADETYTKVKGVHQYIWFVMDAIKKSILGYQASFTRDTGPCILTMRMAFDKFKEFPGKSLKFIADGYTAYKLAQQQFNLNGFDFDVTQVIGLTNSDPVSTEYRWVKQIIERLNRTFKFSYRVTNGFGSEEGSNTHLALFVAYYNFLRPHSYAYWGPLNSIPEIEKISTMPGKWQKLIQLSQHLILEKQLA</sequence>
<dbReference type="InterPro" id="IPR036397">
    <property type="entry name" value="RNaseH_sf"/>
</dbReference>
<accession>A0A401UV18</accession>
<protein>
    <recommendedName>
        <fullName evidence="1">Integrase catalytic domain-containing protein</fullName>
    </recommendedName>
</protein>
<dbReference type="AlphaFoldDB" id="A0A401UV18"/>
<dbReference type="InterPro" id="IPR001584">
    <property type="entry name" value="Integrase_cat-core"/>
</dbReference>
<reference evidence="2 3" key="1">
    <citation type="submission" date="2018-11" db="EMBL/GenBank/DDBJ databases">
        <title>Genome sequencing and assembly of Clostridium tagluense strain A121.</title>
        <authorList>
            <person name="Murakami T."/>
            <person name="Segawa T."/>
            <person name="Shcherbakova V.A."/>
            <person name="Mori H."/>
            <person name="Yoshimura Y."/>
        </authorList>
    </citation>
    <scope>NUCLEOTIDE SEQUENCE [LARGE SCALE GENOMIC DNA]</scope>
    <source>
        <strain evidence="2 3">A121</strain>
    </source>
</reference>
<gene>
    <name evidence="2" type="ORF">Ctaglu_49110</name>
</gene>
<dbReference type="GO" id="GO:0003676">
    <property type="term" value="F:nucleic acid binding"/>
    <property type="evidence" value="ECO:0007669"/>
    <property type="project" value="InterPro"/>
</dbReference>
<dbReference type="GO" id="GO:0015074">
    <property type="term" value="P:DNA integration"/>
    <property type="evidence" value="ECO:0007669"/>
    <property type="project" value="InterPro"/>
</dbReference>
<dbReference type="Gene3D" id="3.30.420.10">
    <property type="entry name" value="Ribonuclease H-like superfamily/Ribonuclease H"/>
    <property type="match status" value="1"/>
</dbReference>
<comment type="caution">
    <text evidence="2">The sequence shown here is derived from an EMBL/GenBank/DDBJ whole genome shotgun (WGS) entry which is preliminary data.</text>
</comment>
<evidence type="ECO:0000313" key="3">
    <source>
        <dbReference type="Proteomes" id="UP000287872"/>
    </source>
</evidence>
<dbReference type="InterPro" id="IPR012337">
    <property type="entry name" value="RNaseH-like_sf"/>
</dbReference>
<dbReference type="SUPFAM" id="SSF53098">
    <property type="entry name" value="Ribonuclease H-like"/>
    <property type="match status" value="1"/>
</dbReference>
<organism evidence="2 3">
    <name type="scientific">Clostridium tagluense</name>
    <dbReference type="NCBI Taxonomy" id="360422"/>
    <lineage>
        <taxon>Bacteria</taxon>
        <taxon>Bacillati</taxon>
        <taxon>Bacillota</taxon>
        <taxon>Clostridia</taxon>
        <taxon>Eubacteriales</taxon>
        <taxon>Clostridiaceae</taxon>
        <taxon>Clostridium</taxon>
    </lineage>
</organism>
<dbReference type="RefSeq" id="WP_125006691.1">
    <property type="nucleotide sequence ID" value="NZ_BHYK01000093.1"/>
</dbReference>
<dbReference type="PROSITE" id="PS50994">
    <property type="entry name" value="INTEGRASE"/>
    <property type="match status" value="1"/>
</dbReference>
<dbReference type="InterPro" id="IPR032874">
    <property type="entry name" value="DDE_dom"/>
</dbReference>
<dbReference type="Pfam" id="PF13610">
    <property type="entry name" value="DDE_Tnp_IS240"/>
    <property type="match status" value="1"/>
</dbReference>
<proteinExistence type="predicted"/>
<evidence type="ECO:0000259" key="1">
    <source>
        <dbReference type="PROSITE" id="PS50994"/>
    </source>
</evidence>
<dbReference type="OrthoDB" id="1376408at2"/>
<dbReference type="Proteomes" id="UP000287872">
    <property type="component" value="Unassembled WGS sequence"/>
</dbReference>